<protein>
    <submittedName>
        <fullName evidence="2">Competence protein ComA</fullName>
    </submittedName>
</protein>
<dbReference type="Pfam" id="PF02464">
    <property type="entry name" value="CinA"/>
    <property type="match status" value="1"/>
</dbReference>
<dbReference type="RefSeq" id="WP_039337268.1">
    <property type="nucleotide sequence ID" value="NZ_JTJJ01000162.1"/>
</dbReference>
<dbReference type="Proteomes" id="UP000030853">
    <property type="component" value="Unassembled WGS sequence"/>
</dbReference>
<evidence type="ECO:0000313" key="3">
    <source>
        <dbReference type="Proteomes" id="UP000030853"/>
    </source>
</evidence>
<reference evidence="2 3" key="1">
    <citation type="submission" date="2014-11" db="EMBL/GenBank/DDBJ databases">
        <title>Genome sequencing of Pantoea rodasii ND03.</title>
        <authorList>
            <person name="Muhamad Yunos N.Y."/>
            <person name="Chan K.-G."/>
        </authorList>
    </citation>
    <scope>NUCLEOTIDE SEQUENCE [LARGE SCALE GENOMIC DNA]</scope>
    <source>
        <strain evidence="2 3">ND03</strain>
    </source>
</reference>
<evidence type="ECO:0000259" key="1">
    <source>
        <dbReference type="Pfam" id="PF02464"/>
    </source>
</evidence>
<gene>
    <name evidence="2" type="ORF">QU24_26285</name>
</gene>
<feature type="domain" description="CinA C-terminal" evidence="1">
    <location>
        <begin position="9"/>
        <end position="159"/>
    </location>
</feature>
<proteinExistence type="predicted"/>
<dbReference type="InterPro" id="IPR008136">
    <property type="entry name" value="CinA_C"/>
</dbReference>
<dbReference type="NCBIfam" id="TIGR00199">
    <property type="entry name" value="PncC_domain"/>
    <property type="match status" value="1"/>
</dbReference>
<evidence type="ECO:0000313" key="2">
    <source>
        <dbReference type="EMBL" id="KHJ65113.1"/>
    </source>
</evidence>
<dbReference type="EMBL" id="JTJJ01000162">
    <property type="protein sequence ID" value="KHJ65113.1"/>
    <property type="molecule type" value="Genomic_DNA"/>
</dbReference>
<dbReference type="Gene3D" id="3.90.950.20">
    <property type="entry name" value="CinA-like"/>
    <property type="match status" value="1"/>
</dbReference>
<dbReference type="AlphaFoldDB" id="A0A0B1QWE0"/>
<dbReference type="InterPro" id="IPR036653">
    <property type="entry name" value="CinA-like_C"/>
</dbReference>
<comment type="caution">
    <text evidence="2">The sequence shown here is derived from an EMBL/GenBank/DDBJ whole genome shotgun (WGS) entry which is preliminary data.</text>
</comment>
<organism evidence="2 3">
    <name type="scientific">Pantoea rodasii</name>
    <dbReference type="NCBI Taxonomy" id="1076549"/>
    <lineage>
        <taxon>Bacteria</taxon>
        <taxon>Pseudomonadati</taxon>
        <taxon>Pseudomonadota</taxon>
        <taxon>Gammaproteobacteria</taxon>
        <taxon>Enterobacterales</taxon>
        <taxon>Erwiniaceae</taxon>
        <taxon>Pantoea</taxon>
    </lineage>
</organism>
<sequence>MDNELISAATILGELLSSKALTVTTAESCTAGWVGSALAAVSNSRRFYSSGFINYSDDSKQRVLNVSPQTLARHSAVSEAAVIEMACGAKALSGDSIGMAVSGYAGPDGGEDGTPAGTVWFGWCLADDSVCTSQKWFSGSSEEVVRKAALYSMNELTRILSA</sequence>
<accession>A0A0B1QWE0</accession>
<dbReference type="SUPFAM" id="SSF142433">
    <property type="entry name" value="CinA-like"/>
    <property type="match status" value="1"/>
</dbReference>
<name>A0A0B1QWE0_9GAMM</name>